<dbReference type="InterPro" id="IPR020846">
    <property type="entry name" value="MFS_dom"/>
</dbReference>
<dbReference type="GO" id="GO:0016020">
    <property type="term" value="C:membrane"/>
    <property type="evidence" value="ECO:0007669"/>
    <property type="project" value="InterPro"/>
</dbReference>
<evidence type="ECO:0000256" key="2">
    <source>
        <dbReference type="ARBA" id="ARBA00022692"/>
    </source>
</evidence>
<dbReference type="SUPFAM" id="SSF103473">
    <property type="entry name" value="MFS general substrate transporter"/>
    <property type="match status" value="1"/>
</dbReference>
<dbReference type="Pfam" id="PF07690">
    <property type="entry name" value="MFS_1"/>
    <property type="match status" value="1"/>
</dbReference>
<dbReference type="InterPro" id="IPR011701">
    <property type="entry name" value="MFS"/>
</dbReference>
<keyword evidence="2 5" id="KW-0812">Transmembrane</keyword>
<organism evidence="7 8">
    <name type="scientific">Candidatus Schekmanbacteria bacterium RIFCSPLOWO2_12_FULL_38_15</name>
    <dbReference type="NCBI Taxonomy" id="1817883"/>
    <lineage>
        <taxon>Bacteria</taxon>
        <taxon>Candidatus Schekmaniibacteriota</taxon>
    </lineage>
</organism>
<dbReference type="GO" id="GO:0035435">
    <property type="term" value="P:phosphate ion transmembrane transport"/>
    <property type="evidence" value="ECO:0007669"/>
    <property type="project" value="TreeGrafter"/>
</dbReference>
<accession>A0A1F7SNV3</accession>
<dbReference type="GO" id="GO:0061513">
    <property type="term" value="F:glucose 6-phosphate:phosphate antiporter activity"/>
    <property type="evidence" value="ECO:0007669"/>
    <property type="project" value="TreeGrafter"/>
</dbReference>
<keyword evidence="4 5" id="KW-0472">Membrane</keyword>
<evidence type="ECO:0000256" key="1">
    <source>
        <dbReference type="ARBA" id="ARBA00004127"/>
    </source>
</evidence>
<dbReference type="Gene3D" id="1.20.1250.20">
    <property type="entry name" value="MFS general substrate transporter like domains"/>
    <property type="match status" value="2"/>
</dbReference>
<feature type="transmembrane region" description="Helical" evidence="5">
    <location>
        <begin position="44"/>
        <end position="63"/>
    </location>
</feature>
<sequence length="421" mass="46986">MKTGRFRYKILFTLWLLYFINYWDRISVLTLLPLIREDLHLTHAEIGFAASIFFLAYAIAQVFAGHMADRFGAKIMMTIAISAFTVVTFVTGLIQNLKQFLLIRVALGLGEGQHWTPSLKICADWFPTKEKGRATGIYSTSFTMGPAVAPIVATLIAASFGWRNVFFFLAIPGLIGIIFLYYFIINTPKQAYELGRLEKNEFDYISSGLLPALAGEKKNVYGAILKDSVFWLYSIAFFFNLAVFWGNTTWISSFLYEQHKIKIAEMGVIAAIPFIVGGASQILGGYLMDKVFHGKIKPILLISFLGCIPCLYAIGKIQTGNISMLILLFVLLGFFANLNWGPFIAFIQLRYPREIVGTAAGISNFIGQCGAFLSPVIAGFLITKTNGNIFYGNAFIFFSLCALMAAVLSLFLKEELFRIEN</sequence>
<dbReference type="PROSITE" id="PS50850">
    <property type="entry name" value="MFS"/>
    <property type="match status" value="1"/>
</dbReference>
<dbReference type="CDD" id="cd17319">
    <property type="entry name" value="MFS_ExuT_GudP_like"/>
    <property type="match status" value="1"/>
</dbReference>
<proteinExistence type="predicted"/>
<feature type="transmembrane region" description="Helical" evidence="5">
    <location>
        <begin position="166"/>
        <end position="184"/>
    </location>
</feature>
<comment type="caution">
    <text evidence="7">The sequence shown here is derived from an EMBL/GenBank/DDBJ whole genome shotgun (WGS) entry which is preliminary data.</text>
</comment>
<gene>
    <name evidence="7" type="ORF">A3G31_01510</name>
</gene>
<feature type="transmembrane region" description="Helical" evidence="5">
    <location>
        <begin position="228"/>
        <end position="246"/>
    </location>
</feature>
<feature type="transmembrane region" description="Helical" evidence="5">
    <location>
        <begin position="137"/>
        <end position="160"/>
    </location>
</feature>
<feature type="transmembrane region" description="Helical" evidence="5">
    <location>
        <begin position="299"/>
        <end position="318"/>
    </location>
</feature>
<evidence type="ECO:0000259" key="6">
    <source>
        <dbReference type="PROSITE" id="PS50850"/>
    </source>
</evidence>
<dbReference type="PANTHER" id="PTHR43826:SF3">
    <property type="entry name" value="GLUCOSE-6-PHOSPHATE EXCHANGER SLC37A4"/>
    <property type="match status" value="1"/>
</dbReference>
<feature type="transmembrane region" description="Helical" evidence="5">
    <location>
        <begin position="324"/>
        <end position="347"/>
    </location>
</feature>
<dbReference type="Proteomes" id="UP000178082">
    <property type="component" value="Unassembled WGS sequence"/>
</dbReference>
<dbReference type="InterPro" id="IPR036259">
    <property type="entry name" value="MFS_trans_sf"/>
</dbReference>
<feature type="transmembrane region" description="Helical" evidence="5">
    <location>
        <begin position="266"/>
        <end position="287"/>
    </location>
</feature>
<reference evidence="7 8" key="1">
    <citation type="journal article" date="2016" name="Nat. Commun.">
        <title>Thousands of microbial genomes shed light on interconnected biogeochemical processes in an aquifer system.</title>
        <authorList>
            <person name="Anantharaman K."/>
            <person name="Brown C.T."/>
            <person name="Hug L.A."/>
            <person name="Sharon I."/>
            <person name="Castelle C.J."/>
            <person name="Probst A.J."/>
            <person name="Thomas B.C."/>
            <person name="Singh A."/>
            <person name="Wilkins M.J."/>
            <person name="Karaoz U."/>
            <person name="Brodie E.L."/>
            <person name="Williams K.H."/>
            <person name="Hubbard S.S."/>
            <person name="Banfield J.F."/>
        </authorList>
    </citation>
    <scope>NUCLEOTIDE SEQUENCE [LARGE SCALE GENOMIC DNA]</scope>
</reference>
<evidence type="ECO:0000313" key="7">
    <source>
        <dbReference type="EMBL" id="OGL55470.1"/>
    </source>
</evidence>
<feature type="transmembrane region" description="Helical" evidence="5">
    <location>
        <begin position="75"/>
        <end position="94"/>
    </location>
</feature>
<dbReference type="STRING" id="1817883.A3G31_01510"/>
<dbReference type="InterPro" id="IPR000849">
    <property type="entry name" value="Sugar_P_transporter"/>
</dbReference>
<evidence type="ECO:0000256" key="4">
    <source>
        <dbReference type="ARBA" id="ARBA00023136"/>
    </source>
</evidence>
<dbReference type="PIRSF" id="PIRSF002808">
    <property type="entry name" value="Hexose_phosphate_transp"/>
    <property type="match status" value="1"/>
</dbReference>
<comment type="subcellular location">
    <subcellularLocation>
        <location evidence="1">Endomembrane system</location>
        <topology evidence="1">Multi-pass membrane protein</topology>
    </subcellularLocation>
</comment>
<name>A0A1F7SNV3_9BACT</name>
<dbReference type="PANTHER" id="PTHR43826">
    <property type="entry name" value="GLUCOSE-6-PHOSPHATE EXCHANGER SLC37A4"/>
    <property type="match status" value="1"/>
</dbReference>
<protein>
    <submittedName>
        <fullName evidence="7">MFS transporter</fullName>
    </submittedName>
</protein>
<feature type="domain" description="Major facilitator superfamily (MFS) profile" evidence="6">
    <location>
        <begin position="10"/>
        <end position="417"/>
    </location>
</feature>
<dbReference type="GO" id="GO:0012505">
    <property type="term" value="C:endomembrane system"/>
    <property type="evidence" value="ECO:0007669"/>
    <property type="project" value="UniProtKB-SubCell"/>
</dbReference>
<keyword evidence="3 5" id="KW-1133">Transmembrane helix</keyword>
<dbReference type="AlphaFoldDB" id="A0A1F7SNV3"/>
<evidence type="ECO:0000256" key="5">
    <source>
        <dbReference type="SAM" id="Phobius"/>
    </source>
</evidence>
<feature type="transmembrane region" description="Helical" evidence="5">
    <location>
        <begin position="359"/>
        <end position="383"/>
    </location>
</feature>
<evidence type="ECO:0000313" key="8">
    <source>
        <dbReference type="Proteomes" id="UP000178082"/>
    </source>
</evidence>
<dbReference type="InterPro" id="IPR051337">
    <property type="entry name" value="OPA_Antiporter"/>
</dbReference>
<evidence type="ECO:0000256" key="3">
    <source>
        <dbReference type="ARBA" id="ARBA00022989"/>
    </source>
</evidence>
<feature type="transmembrane region" description="Helical" evidence="5">
    <location>
        <begin position="389"/>
        <end position="412"/>
    </location>
</feature>
<dbReference type="EMBL" id="MGDI01000001">
    <property type="protein sequence ID" value="OGL55470.1"/>
    <property type="molecule type" value="Genomic_DNA"/>
</dbReference>